<dbReference type="RefSeq" id="WP_011668954.1">
    <property type="nucleotide sequence ID" value="NZ_BBOW01000104.1"/>
</dbReference>
<organism evidence="2 6">
    <name type="scientific">Levilactobacillus brevis</name>
    <name type="common">Lactobacillus brevis</name>
    <dbReference type="NCBI Taxonomy" id="1580"/>
    <lineage>
        <taxon>Bacteria</taxon>
        <taxon>Bacillati</taxon>
        <taxon>Bacillota</taxon>
        <taxon>Bacilli</taxon>
        <taxon>Lactobacillales</taxon>
        <taxon>Lactobacillaceae</taxon>
        <taxon>Levilactobacillus</taxon>
    </lineage>
</organism>
<name>A0A0C1M3C3_LEVBR</name>
<dbReference type="EMBL" id="JAERKF010000006">
    <property type="protein sequence ID" value="MBS1010385.1"/>
    <property type="molecule type" value="Genomic_DNA"/>
</dbReference>
<keyword evidence="1" id="KW-1133">Transmembrane helix</keyword>
<dbReference type="GeneID" id="56994253"/>
<evidence type="ECO:0000313" key="4">
    <source>
        <dbReference type="EMBL" id="WAD01038.1"/>
    </source>
</evidence>
<protein>
    <submittedName>
        <fullName evidence="2">Uncharacterized protein</fullName>
    </submittedName>
</protein>
<evidence type="ECO:0000313" key="3">
    <source>
        <dbReference type="EMBL" id="QCZ54381.1"/>
    </source>
</evidence>
<accession>A0A0C1M3C3</accession>
<evidence type="ECO:0000313" key="6">
    <source>
        <dbReference type="Proteomes" id="UP000676478"/>
    </source>
</evidence>
<keyword evidence="1" id="KW-0812">Transmembrane</keyword>
<reference evidence="2" key="2">
    <citation type="submission" date="2020-12" db="EMBL/GenBank/DDBJ databases">
        <authorList>
            <person name="Mcmullen J.G."/>
        </authorList>
    </citation>
    <scope>NUCLEOTIDE SEQUENCE</scope>
    <source>
        <strain evidence="2">Dm-2019-70</strain>
    </source>
</reference>
<feature type="transmembrane region" description="Helical" evidence="1">
    <location>
        <begin position="30"/>
        <end position="48"/>
    </location>
</feature>
<reference evidence="3 5" key="1">
    <citation type="submission" date="2018-07" db="EMBL/GenBank/DDBJ databases">
        <authorList>
            <person name="Feyereisen M."/>
        </authorList>
    </citation>
    <scope>NUCLEOTIDE SEQUENCE [LARGE SCALE GENOMIC DNA]</scope>
    <source>
        <strain evidence="3 5">UCCLBBS449</strain>
    </source>
</reference>
<reference evidence="4" key="4">
    <citation type="submission" date="2022-11" db="EMBL/GenBank/DDBJ databases">
        <title>Whole genome sequence of Levilactobacillus brevis SMB091.</title>
        <authorList>
            <person name="Kim J.-M."/>
            <person name="Kim O.-C."/>
            <person name="Choi Y.H."/>
            <person name="Han N.S."/>
            <person name="Hurh B."/>
        </authorList>
    </citation>
    <scope>NUCLEOTIDE SEQUENCE</scope>
    <source>
        <strain evidence="4">SMB091</strain>
    </source>
</reference>
<evidence type="ECO:0000313" key="2">
    <source>
        <dbReference type="EMBL" id="MBS1010385.1"/>
    </source>
</evidence>
<dbReference type="Proteomes" id="UP000307074">
    <property type="component" value="Chromosome"/>
</dbReference>
<dbReference type="AlphaFoldDB" id="A0A0C1M3C3"/>
<dbReference type="EMBL" id="CP113117">
    <property type="protein sequence ID" value="WAD01038.1"/>
    <property type="molecule type" value="Genomic_DNA"/>
</dbReference>
<dbReference type="EMBL" id="CP031198">
    <property type="protein sequence ID" value="QCZ54381.1"/>
    <property type="molecule type" value="Genomic_DNA"/>
</dbReference>
<gene>
    <name evidence="2" type="ORF">JK167_06005</name>
    <name evidence="4" type="ORF">ORR04_08840</name>
    <name evidence="3" type="ORF">UCCLBBS449_2479</name>
</gene>
<evidence type="ECO:0000256" key="1">
    <source>
        <dbReference type="SAM" id="Phobius"/>
    </source>
</evidence>
<reference evidence="2" key="3">
    <citation type="submission" date="2022-09" db="EMBL/GenBank/DDBJ databases">
        <title>Genome-inferred correspondence between phylogeny and metabolic traits in the wild Drosophila gut microbiome.</title>
        <authorList>
            <person name="Bueno E."/>
            <person name="Blow F."/>
            <person name="Douglas A.E."/>
        </authorList>
    </citation>
    <scope>NUCLEOTIDE SEQUENCE</scope>
    <source>
        <strain evidence="2">Dm-2019-70</strain>
    </source>
</reference>
<dbReference type="Proteomes" id="UP001164768">
    <property type="component" value="Chromosome"/>
</dbReference>
<keyword evidence="1" id="KW-0472">Membrane</keyword>
<sequence length="51" mass="5896">MIHVISPLIGGLHGTGFLRVFHWIFRDNPAIGIILLAGIILYSIYRYMNRR</sequence>
<evidence type="ECO:0000313" key="5">
    <source>
        <dbReference type="Proteomes" id="UP000307074"/>
    </source>
</evidence>
<proteinExistence type="predicted"/>
<dbReference type="Proteomes" id="UP000676478">
    <property type="component" value="Unassembled WGS sequence"/>
</dbReference>